<feature type="transmembrane region" description="Helical" evidence="17">
    <location>
        <begin position="614"/>
        <end position="638"/>
    </location>
</feature>
<feature type="transmembrane region" description="Helical" evidence="17">
    <location>
        <begin position="312"/>
        <end position="338"/>
    </location>
</feature>
<evidence type="ECO:0000256" key="17">
    <source>
        <dbReference type="SAM" id="Phobius"/>
    </source>
</evidence>
<dbReference type="GO" id="GO:0005789">
    <property type="term" value="C:endoplasmic reticulum membrane"/>
    <property type="evidence" value="ECO:0007669"/>
    <property type="project" value="UniProtKB-SubCell"/>
</dbReference>
<evidence type="ECO:0000256" key="1">
    <source>
        <dbReference type="ARBA" id="ARBA00004477"/>
    </source>
</evidence>
<evidence type="ECO:0000256" key="13">
    <source>
        <dbReference type="ARBA" id="ARBA00023136"/>
    </source>
</evidence>
<keyword evidence="12" id="KW-0446">Lipid-binding</keyword>
<evidence type="ECO:0000256" key="9">
    <source>
        <dbReference type="ARBA" id="ARBA00022989"/>
    </source>
</evidence>
<evidence type="ECO:0000256" key="10">
    <source>
        <dbReference type="ARBA" id="ARBA00023034"/>
    </source>
</evidence>
<dbReference type="PANTHER" id="PTHR46378">
    <property type="entry name" value="STEROL REGULATORY ELEMENT-BINDING PROTEIN CLEAVAGE-ACTIVATING PROTEIN"/>
    <property type="match status" value="1"/>
</dbReference>
<dbReference type="Proteomes" id="UP000053257">
    <property type="component" value="Unassembled WGS sequence"/>
</dbReference>
<feature type="transmembrane region" description="Helical" evidence="17">
    <location>
        <begin position="25"/>
        <end position="46"/>
    </location>
</feature>
<evidence type="ECO:0000256" key="5">
    <source>
        <dbReference type="ARBA" id="ARBA00022574"/>
    </source>
</evidence>
<dbReference type="InterPro" id="IPR030225">
    <property type="entry name" value="SCAP"/>
</dbReference>
<keyword evidence="8" id="KW-0256">Endoplasmic reticulum</keyword>
<keyword evidence="7" id="KW-0677">Repeat</keyword>
<keyword evidence="15" id="KW-0753">Steroid metabolism</keyword>
<keyword evidence="5" id="KW-0853">WD repeat</keyword>
<dbReference type="GO" id="GO:0000139">
    <property type="term" value="C:Golgi membrane"/>
    <property type="evidence" value="ECO:0007669"/>
    <property type="project" value="UniProtKB-SubCell"/>
</dbReference>
<dbReference type="SUPFAM" id="SSF82866">
    <property type="entry name" value="Multidrug efflux transporter AcrB transmembrane domain"/>
    <property type="match status" value="1"/>
</dbReference>
<feature type="transmembrane region" description="Helical" evidence="17">
    <location>
        <begin position="419"/>
        <end position="441"/>
    </location>
</feature>
<dbReference type="GO" id="GO:0032933">
    <property type="term" value="P:SREBP signaling pathway"/>
    <property type="evidence" value="ECO:0007669"/>
    <property type="project" value="InterPro"/>
</dbReference>
<dbReference type="GO" id="GO:0032934">
    <property type="term" value="F:sterol binding"/>
    <property type="evidence" value="ECO:0007669"/>
    <property type="project" value="InterPro"/>
</dbReference>
<sequence length="1305" mass="142164">MLSRARSFGIGFFRRFGVHCATHQIRLILVSSVVISCLLFPAIAVYSSTKTESFALSFRVFDALLTPEDLSTYFSFDDIRQIWEGHETLHIRDDSIARARCGKGGIVRLERILIHDAEETEETYSTLSQHALMSTLNFERRLSEGLARHGTPCVRSPQGRCLVLSPLAFWDYEEDLLLRDLDVLTTLGPTRNASAHGFTITTDMVLSGRDRGDDPGDAAYPVLTYFFPEADCLSNHGHNSWLNTVEEAAALIHSGTVVMTQEPQLLALEHEKESTPTPHPFVLTAFTYTAYLIFIVYFWRSMSRMTTVHSRIGLAFTGIVEIMVSTVTSLSVCALAGFRITMVPWEIFPIVVIFIGVENMFSIVDAVVKTSIALPVKERIAEGLAHAGTSNSLKLCTYNSVLGVIAFFSTGAVRQFCAFAIVVLVAHWFLVHTFFVTVLSIDIQRLELDELLRQGASLAPALVSEPTKAFTKQSRTKFGRMVTRVQRLLHGRPAKNISLVLLLAVTATLYYMTQPHAGKVAATASTIRNRNRLTKAPSLEGVPPAENIWRTLNPVNYDLVHIRVEAPTVVIVNNDATSEDPHALDRQQPRLEYERMHRSRWSRLWWRMARPLEWAVRVIVVPTFMTTTLLYGLLLYLLKDAELLQAQRNRKEPDSPTEDDLVPAVDCSVSFKALPRAFASDVDLIATSKDGNVIATVGLRSEFVLWRRDTQTTFTVDTTDVLLGSGGSTPSASSTITAIALNDRGTCVAVGTAAGVIGLWQVGQNRIQALPHLSAESLPRVTDVHFAPPSNGNGAFTPRRASGGRMELEQILGPIYAAYDNGLALKWSPGSCVAPTYIRPSRAVSVVKSMLLRDQPGDRLLVGFALDDGTLELCNLDSTNSLLPPDCCITAGNPADLVAGVYVSTMELEGARRTIVAAATHAGVVSMWDAQTRECMYILDDAHGPVSGVQLVPVPTRRCSLCRELPPESFLLCFSVPVHGVVCHRAYLSLPTRKCSCPRHQPRLLSSVQGRKTRSGSSATYGPSSGTSSPIHQRSRPASFSTTSAFDASALYPVSAHGAQLRRSSDKRALDAFVPFEADEEGRGSGVVGPQDLAPAATAAAALLTPVQQRSSSLWENLIVVRTAEVAVERGGWGVAGGFVVGVRRRPRVPMKGSTSGKGVGSSGPASIHSRVETKGLTPATLERWEFWTFNPSELQLYASPLLSLDEDTRLGATATTAQGMTKPSLVVSDKSNKRQKPADVVPRLHFTRVSPFICSISSSSSTAGPGSRSVCLAGFGNTVGLFDLGSPSPPDTRQRPSLERKPSG</sequence>
<keyword evidence="13 17" id="KW-0472">Membrane</keyword>
<dbReference type="SUPFAM" id="SSF50978">
    <property type="entry name" value="WD40 repeat-like"/>
    <property type="match status" value="1"/>
</dbReference>
<evidence type="ECO:0000256" key="8">
    <source>
        <dbReference type="ARBA" id="ARBA00022824"/>
    </source>
</evidence>
<evidence type="ECO:0000256" key="2">
    <source>
        <dbReference type="ARBA" id="ARBA00004653"/>
    </source>
</evidence>
<evidence type="ECO:0000256" key="14">
    <source>
        <dbReference type="ARBA" id="ARBA00023180"/>
    </source>
</evidence>
<organism evidence="19 20">
    <name type="scientific">Phlebiopsis gigantea (strain 11061_1 CR5-6)</name>
    <name type="common">White-rot fungus</name>
    <name type="synonym">Peniophora gigantea</name>
    <dbReference type="NCBI Taxonomy" id="745531"/>
    <lineage>
        <taxon>Eukaryota</taxon>
        <taxon>Fungi</taxon>
        <taxon>Dikarya</taxon>
        <taxon>Basidiomycota</taxon>
        <taxon>Agaricomycotina</taxon>
        <taxon>Agaricomycetes</taxon>
        <taxon>Polyporales</taxon>
        <taxon>Phanerochaetaceae</taxon>
        <taxon>Phlebiopsis</taxon>
    </lineage>
</organism>
<keyword evidence="11" id="KW-0443">Lipid metabolism</keyword>
<feature type="region of interest" description="Disordered" evidence="16">
    <location>
        <begin position="1006"/>
        <end position="1038"/>
    </location>
</feature>
<feature type="region of interest" description="Disordered" evidence="16">
    <location>
        <begin position="1150"/>
        <end position="1169"/>
    </location>
</feature>
<dbReference type="InterPro" id="IPR036322">
    <property type="entry name" value="WD40_repeat_dom_sf"/>
</dbReference>
<evidence type="ECO:0000313" key="19">
    <source>
        <dbReference type="EMBL" id="KIP10310.1"/>
    </source>
</evidence>
<dbReference type="InterPro" id="IPR000731">
    <property type="entry name" value="SSD"/>
</dbReference>
<reference evidence="19 20" key="1">
    <citation type="journal article" date="2014" name="PLoS Genet.">
        <title>Analysis of the Phlebiopsis gigantea genome, transcriptome and secretome provides insight into its pioneer colonization strategies of wood.</title>
        <authorList>
            <person name="Hori C."/>
            <person name="Ishida T."/>
            <person name="Igarashi K."/>
            <person name="Samejima M."/>
            <person name="Suzuki H."/>
            <person name="Master E."/>
            <person name="Ferreira P."/>
            <person name="Ruiz-Duenas F.J."/>
            <person name="Held B."/>
            <person name="Canessa P."/>
            <person name="Larrondo L.F."/>
            <person name="Schmoll M."/>
            <person name="Druzhinina I.S."/>
            <person name="Kubicek C.P."/>
            <person name="Gaskell J.A."/>
            <person name="Kersten P."/>
            <person name="St John F."/>
            <person name="Glasner J."/>
            <person name="Sabat G."/>
            <person name="Splinter BonDurant S."/>
            <person name="Syed K."/>
            <person name="Yadav J."/>
            <person name="Mgbeahuruike A.C."/>
            <person name="Kovalchuk A."/>
            <person name="Asiegbu F.O."/>
            <person name="Lackner G."/>
            <person name="Hoffmeister D."/>
            <person name="Rencoret J."/>
            <person name="Gutierrez A."/>
            <person name="Sun H."/>
            <person name="Lindquist E."/>
            <person name="Barry K."/>
            <person name="Riley R."/>
            <person name="Grigoriev I.V."/>
            <person name="Henrissat B."/>
            <person name="Kues U."/>
            <person name="Berka R.M."/>
            <person name="Martinez A.T."/>
            <person name="Covert S.F."/>
            <person name="Blanchette R.A."/>
            <person name="Cullen D."/>
        </authorList>
    </citation>
    <scope>NUCLEOTIDE SEQUENCE [LARGE SCALE GENOMIC DNA]</scope>
    <source>
        <strain evidence="19 20">11061_1 CR5-6</strain>
    </source>
</reference>
<feature type="transmembrane region" description="Helical" evidence="17">
    <location>
        <begin position="494"/>
        <end position="512"/>
    </location>
</feature>
<evidence type="ECO:0000313" key="20">
    <source>
        <dbReference type="Proteomes" id="UP000053257"/>
    </source>
</evidence>
<dbReference type="InterPro" id="IPR053958">
    <property type="entry name" value="HMGCR/SNAP/NPC1-like_SSD"/>
</dbReference>
<keyword evidence="9 17" id="KW-1133">Transmembrane helix</keyword>
<evidence type="ECO:0000256" key="4">
    <source>
        <dbReference type="ARBA" id="ARBA00019541"/>
    </source>
</evidence>
<dbReference type="GO" id="GO:0008202">
    <property type="term" value="P:steroid metabolic process"/>
    <property type="evidence" value="ECO:0007669"/>
    <property type="project" value="UniProtKB-KW"/>
</dbReference>
<dbReference type="Pfam" id="PF12349">
    <property type="entry name" value="Sterol-sensing"/>
    <property type="match status" value="1"/>
</dbReference>
<accession>A0A0C3SE97</accession>
<dbReference type="HOGENOM" id="CLU_003290_0_0_1"/>
<feature type="transmembrane region" description="Helical" evidence="17">
    <location>
        <begin position="281"/>
        <end position="300"/>
    </location>
</feature>
<dbReference type="GO" id="GO:0032936">
    <property type="term" value="C:SREBP-SCAP complex"/>
    <property type="evidence" value="ECO:0007669"/>
    <property type="project" value="TreeGrafter"/>
</dbReference>
<dbReference type="PROSITE" id="PS50156">
    <property type="entry name" value="SSD"/>
    <property type="match status" value="1"/>
</dbReference>
<name>A0A0C3SE97_PHLG1</name>
<evidence type="ECO:0000259" key="18">
    <source>
        <dbReference type="PROSITE" id="PS50156"/>
    </source>
</evidence>
<dbReference type="Gene3D" id="2.130.10.10">
    <property type="entry name" value="YVTN repeat-like/Quinoprotein amine dehydrogenase"/>
    <property type="match status" value="1"/>
</dbReference>
<dbReference type="PANTHER" id="PTHR46378:SF1">
    <property type="entry name" value="STEROL REGULATORY ELEMENT-BINDING PROTEIN CLEAVAGE-ACTIVATING PROTEIN"/>
    <property type="match status" value="1"/>
</dbReference>
<comment type="similarity">
    <text evidence="3">Belongs to the WD repeat SCAP family.</text>
</comment>
<feature type="transmembrane region" description="Helical" evidence="17">
    <location>
        <begin position="350"/>
        <end position="374"/>
    </location>
</feature>
<feature type="compositionally biased region" description="Basic and acidic residues" evidence="16">
    <location>
        <begin position="1293"/>
        <end position="1305"/>
    </location>
</feature>
<feature type="domain" description="SSD" evidence="18">
    <location>
        <begin position="280"/>
        <end position="441"/>
    </location>
</feature>
<keyword evidence="20" id="KW-1185">Reference proteome</keyword>
<evidence type="ECO:0000256" key="3">
    <source>
        <dbReference type="ARBA" id="ARBA00007410"/>
    </source>
</evidence>
<gene>
    <name evidence="19" type="ORF">PHLGIDRAFT_250270</name>
</gene>
<proteinExistence type="inferred from homology"/>
<keyword evidence="14" id="KW-0325">Glycoprotein</keyword>
<protein>
    <recommendedName>
        <fullName evidence="4">Sterol regulatory element-binding protein cleavage-activating protein</fullName>
    </recommendedName>
</protein>
<feature type="compositionally biased region" description="Polar residues" evidence="16">
    <location>
        <begin position="1006"/>
        <end position="1032"/>
    </location>
</feature>
<dbReference type="OrthoDB" id="6510177at2759"/>
<keyword evidence="10" id="KW-0333">Golgi apparatus</keyword>
<dbReference type="GO" id="GO:0045540">
    <property type="term" value="P:regulation of cholesterol biosynthetic process"/>
    <property type="evidence" value="ECO:0007669"/>
    <property type="project" value="TreeGrafter"/>
</dbReference>
<evidence type="ECO:0000256" key="11">
    <source>
        <dbReference type="ARBA" id="ARBA00023098"/>
    </source>
</evidence>
<evidence type="ECO:0000256" key="7">
    <source>
        <dbReference type="ARBA" id="ARBA00022737"/>
    </source>
</evidence>
<evidence type="ECO:0000256" key="16">
    <source>
        <dbReference type="SAM" id="MobiDB-lite"/>
    </source>
</evidence>
<dbReference type="InterPro" id="IPR015943">
    <property type="entry name" value="WD40/YVTN_repeat-like_dom_sf"/>
</dbReference>
<dbReference type="EMBL" id="KN840456">
    <property type="protein sequence ID" value="KIP10310.1"/>
    <property type="molecule type" value="Genomic_DNA"/>
</dbReference>
<comment type="subcellular location">
    <subcellularLocation>
        <location evidence="1">Endoplasmic reticulum membrane</location>
        <topology evidence="1">Multi-pass membrane protein</topology>
    </subcellularLocation>
    <subcellularLocation>
        <location evidence="2">Golgi apparatus membrane</location>
        <topology evidence="2">Multi-pass membrane protein</topology>
    </subcellularLocation>
</comment>
<evidence type="ECO:0000256" key="12">
    <source>
        <dbReference type="ARBA" id="ARBA00023121"/>
    </source>
</evidence>
<dbReference type="STRING" id="745531.A0A0C3SE97"/>
<keyword evidence="6 17" id="KW-0812">Transmembrane</keyword>
<evidence type="ECO:0000256" key="6">
    <source>
        <dbReference type="ARBA" id="ARBA00022692"/>
    </source>
</evidence>
<evidence type="ECO:0000256" key="15">
    <source>
        <dbReference type="ARBA" id="ARBA00023221"/>
    </source>
</evidence>
<feature type="region of interest" description="Disordered" evidence="16">
    <location>
        <begin position="1283"/>
        <end position="1305"/>
    </location>
</feature>